<dbReference type="EMBL" id="BARV01008024">
    <property type="protein sequence ID" value="GAI15602.1"/>
    <property type="molecule type" value="Genomic_DNA"/>
</dbReference>
<proteinExistence type="predicted"/>
<organism evidence="1">
    <name type="scientific">marine sediment metagenome</name>
    <dbReference type="NCBI Taxonomy" id="412755"/>
    <lineage>
        <taxon>unclassified sequences</taxon>
        <taxon>metagenomes</taxon>
        <taxon>ecological metagenomes</taxon>
    </lineage>
</organism>
<gene>
    <name evidence="1" type="ORF">S06H3_16238</name>
</gene>
<evidence type="ECO:0000313" key="1">
    <source>
        <dbReference type="EMBL" id="GAI15602.1"/>
    </source>
</evidence>
<protein>
    <submittedName>
        <fullName evidence="1">Uncharacterized protein</fullName>
    </submittedName>
</protein>
<reference evidence="1" key="1">
    <citation type="journal article" date="2014" name="Front. Microbiol.">
        <title>High frequency of phylogenetically diverse reductive dehalogenase-homologous genes in deep subseafloor sedimentary metagenomes.</title>
        <authorList>
            <person name="Kawai M."/>
            <person name="Futagami T."/>
            <person name="Toyoda A."/>
            <person name="Takaki Y."/>
            <person name="Nishi S."/>
            <person name="Hori S."/>
            <person name="Arai W."/>
            <person name="Tsubouchi T."/>
            <person name="Morono Y."/>
            <person name="Uchiyama I."/>
            <person name="Ito T."/>
            <person name="Fujiyama A."/>
            <person name="Inagaki F."/>
            <person name="Takami H."/>
        </authorList>
    </citation>
    <scope>NUCLEOTIDE SEQUENCE</scope>
    <source>
        <strain evidence="1">Expedition CK06-06</strain>
    </source>
</reference>
<comment type="caution">
    <text evidence="1">The sequence shown here is derived from an EMBL/GenBank/DDBJ whole genome shotgun (WGS) entry which is preliminary data.</text>
</comment>
<name>X1L8G1_9ZZZZ</name>
<sequence length="51" mass="6352">MSFGQRAIRDCIITQLRSDREEFDPLEWDKMKIKLDMKKYLTIWKEEEEEE</sequence>
<accession>X1L8G1</accession>
<dbReference type="AlphaFoldDB" id="X1L8G1"/>